<accession>A0A7Y9H583</accession>
<sequence length="1272" mass="125837">MNLAGSTTPPSVLATKTATSVAAGQAHSLALTSDGEVVGWGDNQAGQATPPAALAGTTVTAIAAGGQHSLALSSDGQVIGWGSNSFGQAAADPALNDKHVTAIAAGFAHSLALTSDGRVTAWGFGDQGQTNVPSSLDGKTVTAIAAGANHSVALTSDGKVTAWGNNGNGQITAPPSLADETVIAIAAGTYHTLALTSAGELVTWGYGGAGLAPVPSKLDGLRVSALAAGGTHSLAITAALRADHAPVISGVPQVSNALTAVPGTYTADPDSVDFVWKANGTPVGTSAATYRPTPADLGKTLTVTVTAEKSGYADAVTTSAATGTVTAGGRVTAWGSNFQGESTVPASLARKTVTAIAAGFNHTLALTADGKITAWGAGTQGTVPSAVAAQTVAAIAAGTNHNLALTTDGRVLAWGNSGNARTAVPATLDGRTVIAVAAGDAHSLALTDDGQLTAWGSNSAGQAAIPDVLNGKLVVAVAAGSNHSLALTSDGQVVAWGSNTQGQSTVPATLSGRTVVAIGGGTTHSIALTADGKVTAWGGDNTSNQAVVPASLATKTVVAVATGAGSDHTLAMTSDRQIVGWGTNANGARTIPTSLNGRPNTAIAAGGTHSLALTAAVIADQAPSISGTPAVGSTLSAEIGDYNVNPDTYGLQWLADGVEIPGAIHLDFTPTVAQLGRTITLSVTVTRNGHADAVDATLGVGPVTSGSFTTGPDAEITGTPVVDGTLTASPGAAQLGSTSPAAESFTYSWAADGTTISGATGRTLDLTPAMVGQTITVTVTAARDGYADATDTSAATVAVAKAAFTTGPEAQITGTPVVDGTLTASPGAAQLGSTSPPAESFTYAWAADGTTISGATGRTLDLTPAMVGTTITVTVTSARDGYADATDTSAATAAVAKAAFTTGPDAQVTGTPVVDGVLKAVVSAPTPAADSYTYAWFADGSQIGGAAGEELALPAELVGKRITVEVSASREGYVDATAASEMSAAVVRATFATAPPAAVSGTAQVGHVLTALTGPTAPAATAYRFEWLADDMSIPGADSATLLLTSAHRGQRISVRVIATRAGYTDASTRSSSTGPVATDQAPSVQLTISVPAGAREAAATPDGQPTIRRGRTATVSWTSHGGASLSATGALQDLLREAYGASPVPANGSAKVTLDRTGLHTFRMIASNELGSTSASTSVVAVRAPTRLTVGTVARATRGTTIRLRVTGLGFGERYVITVNGERVGRTGTRADASTLVRRITLPRTLEPGKVRITVTGRSTRRTGTATVNVS</sequence>
<dbReference type="InterPro" id="IPR058923">
    <property type="entry name" value="RCC1-like_dom"/>
</dbReference>
<dbReference type="PANTHER" id="PTHR45982:SF1">
    <property type="entry name" value="REGULATOR OF CHROMOSOME CONDENSATION"/>
    <property type="match status" value="1"/>
</dbReference>
<dbReference type="Gene3D" id="2.60.40.2700">
    <property type="match status" value="6"/>
</dbReference>
<proteinExistence type="predicted"/>
<dbReference type="Gene3D" id="2.130.10.30">
    <property type="entry name" value="Regulator of chromosome condensation 1/beta-lactamase-inhibitor protein II"/>
    <property type="match status" value="3"/>
</dbReference>
<dbReference type="InterPro" id="IPR009091">
    <property type="entry name" value="RCC1/BLIP-II"/>
</dbReference>
<dbReference type="Proteomes" id="UP000549911">
    <property type="component" value="Unassembled WGS sequence"/>
</dbReference>
<evidence type="ECO:0000313" key="5">
    <source>
        <dbReference type="Proteomes" id="UP000549911"/>
    </source>
</evidence>
<keyword evidence="2" id="KW-0677">Repeat</keyword>
<dbReference type="InterPro" id="IPR000408">
    <property type="entry name" value="Reg_chr_condens"/>
</dbReference>
<dbReference type="PANTHER" id="PTHR45982">
    <property type="entry name" value="REGULATOR OF CHROMOSOME CONDENSATION"/>
    <property type="match status" value="1"/>
</dbReference>
<dbReference type="InterPro" id="IPR051553">
    <property type="entry name" value="Ran_GTPase-activating"/>
</dbReference>
<dbReference type="PROSITE" id="PS00626">
    <property type="entry name" value="RCC1_2"/>
    <property type="match status" value="5"/>
</dbReference>
<dbReference type="PROSITE" id="PS50012">
    <property type="entry name" value="RCC1_3"/>
    <property type="match status" value="12"/>
</dbReference>
<protein>
    <submittedName>
        <fullName evidence="4">Alpha-tubulin suppressor-like RCC1 family protein</fullName>
    </submittedName>
</protein>
<dbReference type="GO" id="GO:0005085">
    <property type="term" value="F:guanyl-nucleotide exchange factor activity"/>
    <property type="evidence" value="ECO:0007669"/>
    <property type="project" value="TreeGrafter"/>
</dbReference>
<dbReference type="SUPFAM" id="SSF50985">
    <property type="entry name" value="RCC1/BLIP-II"/>
    <property type="match status" value="2"/>
</dbReference>
<reference evidence="4 5" key="1">
    <citation type="submission" date="2020-07" db="EMBL/GenBank/DDBJ databases">
        <authorList>
            <person name="Partida-Martinez L."/>
            <person name="Huntemann M."/>
            <person name="Clum A."/>
            <person name="Wang J."/>
            <person name="Palaniappan K."/>
            <person name="Ritter S."/>
            <person name="Chen I.-M."/>
            <person name="Stamatis D."/>
            <person name="Reddy T."/>
            <person name="O'Malley R."/>
            <person name="Daum C."/>
            <person name="Shapiro N."/>
            <person name="Ivanova N."/>
            <person name="Kyrpides N."/>
            <person name="Woyke T."/>
        </authorList>
    </citation>
    <scope>NUCLEOTIDE SEQUENCE [LARGE SCALE GENOMIC DNA]</scope>
    <source>
        <strain evidence="4 5">AT2.17</strain>
    </source>
</reference>
<dbReference type="PRINTS" id="PR00633">
    <property type="entry name" value="RCCNDNSATION"/>
</dbReference>
<feature type="domain" description="RCC1-like" evidence="3">
    <location>
        <begin position="12"/>
        <end position="238"/>
    </location>
</feature>
<name>A0A7Y9H583_9ACTN</name>
<evidence type="ECO:0000256" key="2">
    <source>
        <dbReference type="ARBA" id="ARBA00022737"/>
    </source>
</evidence>
<evidence type="ECO:0000313" key="4">
    <source>
        <dbReference type="EMBL" id="NYE38149.1"/>
    </source>
</evidence>
<dbReference type="RefSeq" id="WP_374757304.1">
    <property type="nucleotide sequence ID" value="NZ_JACCBW010000003.1"/>
</dbReference>
<organism evidence="4 5">
    <name type="scientific">Nocardioides cavernae</name>
    <dbReference type="NCBI Taxonomy" id="1921566"/>
    <lineage>
        <taxon>Bacteria</taxon>
        <taxon>Bacillati</taxon>
        <taxon>Actinomycetota</taxon>
        <taxon>Actinomycetes</taxon>
        <taxon>Propionibacteriales</taxon>
        <taxon>Nocardioidaceae</taxon>
        <taxon>Nocardioides</taxon>
    </lineage>
</organism>
<keyword evidence="1" id="KW-0344">Guanine-nucleotide releasing factor</keyword>
<evidence type="ECO:0000256" key="1">
    <source>
        <dbReference type="ARBA" id="ARBA00022658"/>
    </source>
</evidence>
<comment type="caution">
    <text evidence="4">The sequence shown here is derived from an EMBL/GenBank/DDBJ whole genome shotgun (WGS) entry which is preliminary data.</text>
</comment>
<gene>
    <name evidence="4" type="ORF">F4692_003294</name>
</gene>
<dbReference type="Pfam" id="PF13540">
    <property type="entry name" value="RCC1_2"/>
    <property type="match status" value="6"/>
</dbReference>
<keyword evidence="5" id="KW-1185">Reference proteome</keyword>
<dbReference type="Pfam" id="PF25390">
    <property type="entry name" value="WD40_RLD"/>
    <property type="match status" value="1"/>
</dbReference>
<evidence type="ECO:0000259" key="3">
    <source>
        <dbReference type="Pfam" id="PF25390"/>
    </source>
</evidence>
<dbReference type="GO" id="GO:0005737">
    <property type="term" value="C:cytoplasm"/>
    <property type="evidence" value="ECO:0007669"/>
    <property type="project" value="TreeGrafter"/>
</dbReference>
<dbReference type="AlphaFoldDB" id="A0A7Y9H583"/>
<dbReference type="EMBL" id="JACCBW010000003">
    <property type="protein sequence ID" value="NYE38149.1"/>
    <property type="molecule type" value="Genomic_DNA"/>
</dbReference>
<reference evidence="4 5" key="2">
    <citation type="submission" date="2020-08" db="EMBL/GenBank/DDBJ databases">
        <title>The Agave Microbiome: Exploring the role of microbial communities in plant adaptations to desert environments.</title>
        <authorList>
            <person name="Partida-Martinez L.P."/>
        </authorList>
    </citation>
    <scope>NUCLEOTIDE SEQUENCE [LARGE SCALE GENOMIC DNA]</scope>
    <source>
        <strain evidence="4 5">AT2.17</strain>
    </source>
</reference>